<keyword evidence="3" id="KW-0731">Sigma factor</keyword>
<dbReference type="SUPFAM" id="SSF88946">
    <property type="entry name" value="Sigma2 domain of RNA polymerase sigma factors"/>
    <property type="match status" value="1"/>
</dbReference>
<dbReference type="GO" id="GO:0003677">
    <property type="term" value="F:DNA binding"/>
    <property type="evidence" value="ECO:0007669"/>
    <property type="project" value="InterPro"/>
</dbReference>
<dbReference type="CDD" id="cd06171">
    <property type="entry name" value="Sigma70_r4"/>
    <property type="match status" value="1"/>
</dbReference>
<dbReference type="InterPro" id="IPR007627">
    <property type="entry name" value="RNA_pol_sigma70_r2"/>
</dbReference>
<dbReference type="InterPro" id="IPR014284">
    <property type="entry name" value="RNA_pol_sigma-70_dom"/>
</dbReference>
<comment type="similarity">
    <text evidence="1">Belongs to the sigma-70 factor family. ECF subfamily.</text>
</comment>
<evidence type="ECO:0000256" key="3">
    <source>
        <dbReference type="ARBA" id="ARBA00023082"/>
    </source>
</evidence>
<keyword evidence="8" id="KW-1185">Reference proteome</keyword>
<dbReference type="InterPro" id="IPR036388">
    <property type="entry name" value="WH-like_DNA-bd_sf"/>
</dbReference>
<dbReference type="GO" id="GO:0006352">
    <property type="term" value="P:DNA-templated transcription initiation"/>
    <property type="evidence" value="ECO:0007669"/>
    <property type="project" value="InterPro"/>
</dbReference>
<dbReference type="PANTHER" id="PTHR43133">
    <property type="entry name" value="RNA POLYMERASE ECF-TYPE SIGMA FACTO"/>
    <property type="match status" value="1"/>
</dbReference>
<sequence length="189" mass="21847">MAAGDTGAFQRLFHQYWEKIFSIAYTFTKSEPLSEELVQDTFLKIWMHREKWLPQAAPEGSSNFEGYLFITARNHIYNTLRVKSREVEYQQELHAHFADSTHTDDRLILRQSQQMLQQAIAQLPEQQRKVFLLSRYNGLSHEEIAGQLGVSALTVRAHIRKALATLRVFLQNNSGDLSLVPVLYILLSK</sequence>
<dbReference type="Proteomes" id="UP000627292">
    <property type="component" value="Unassembled WGS sequence"/>
</dbReference>
<evidence type="ECO:0000313" key="7">
    <source>
        <dbReference type="EMBL" id="GGH79268.1"/>
    </source>
</evidence>
<dbReference type="EMBL" id="BMIB01000005">
    <property type="protein sequence ID" value="GGH79268.1"/>
    <property type="molecule type" value="Genomic_DNA"/>
</dbReference>
<dbReference type="GO" id="GO:0016987">
    <property type="term" value="F:sigma factor activity"/>
    <property type="evidence" value="ECO:0007669"/>
    <property type="project" value="UniProtKB-KW"/>
</dbReference>
<dbReference type="PANTHER" id="PTHR43133:SF46">
    <property type="entry name" value="RNA POLYMERASE SIGMA-70 FACTOR ECF SUBFAMILY"/>
    <property type="match status" value="1"/>
</dbReference>
<dbReference type="InterPro" id="IPR014327">
    <property type="entry name" value="RNA_pol_sigma70_bacteroid"/>
</dbReference>
<evidence type="ECO:0000259" key="5">
    <source>
        <dbReference type="Pfam" id="PF04542"/>
    </source>
</evidence>
<evidence type="ECO:0000256" key="1">
    <source>
        <dbReference type="ARBA" id="ARBA00010641"/>
    </source>
</evidence>
<dbReference type="InterPro" id="IPR013249">
    <property type="entry name" value="RNA_pol_sigma70_r4_t2"/>
</dbReference>
<accession>A0A917N085</accession>
<dbReference type="Pfam" id="PF08281">
    <property type="entry name" value="Sigma70_r4_2"/>
    <property type="match status" value="1"/>
</dbReference>
<dbReference type="NCBIfam" id="TIGR02937">
    <property type="entry name" value="sigma70-ECF"/>
    <property type="match status" value="1"/>
</dbReference>
<reference evidence="7" key="2">
    <citation type="submission" date="2020-09" db="EMBL/GenBank/DDBJ databases">
        <authorList>
            <person name="Sun Q."/>
            <person name="Zhou Y."/>
        </authorList>
    </citation>
    <scope>NUCLEOTIDE SEQUENCE</scope>
    <source>
        <strain evidence="7">CGMCC 1.15290</strain>
    </source>
</reference>
<dbReference type="InterPro" id="IPR039425">
    <property type="entry name" value="RNA_pol_sigma-70-like"/>
</dbReference>
<dbReference type="InterPro" id="IPR013324">
    <property type="entry name" value="RNA_pol_sigma_r3/r4-like"/>
</dbReference>
<evidence type="ECO:0000259" key="6">
    <source>
        <dbReference type="Pfam" id="PF08281"/>
    </source>
</evidence>
<protein>
    <submittedName>
        <fullName evidence="7">RNA polymerase sigma-70 factor</fullName>
    </submittedName>
</protein>
<keyword evidence="2" id="KW-0805">Transcription regulation</keyword>
<reference evidence="7" key="1">
    <citation type="journal article" date="2014" name="Int. J. Syst. Evol. Microbiol.">
        <title>Complete genome sequence of Corynebacterium casei LMG S-19264T (=DSM 44701T), isolated from a smear-ripened cheese.</title>
        <authorList>
            <consortium name="US DOE Joint Genome Institute (JGI-PGF)"/>
            <person name="Walter F."/>
            <person name="Albersmeier A."/>
            <person name="Kalinowski J."/>
            <person name="Ruckert C."/>
        </authorList>
    </citation>
    <scope>NUCLEOTIDE SEQUENCE</scope>
    <source>
        <strain evidence="7">CGMCC 1.15290</strain>
    </source>
</reference>
<feature type="domain" description="RNA polymerase sigma factor 70 region 4 type 2" evidence="6">
    <location>
        <begin position="114"/>
        <end position="166"/>
    </location>
</feature>
<evidence type="ECO:0000256" key="4">
    <source>
        <dbReference type="ARBA" id="ARBA00023163"/>
    </source>
</evidence>
<dbReference type="NCBIfam" id="TIGR02985">
    <property type="entry name" value="Sig70_bacteroi1"/>
    <property type="match status" value="1"/>
</dbReference>
<evidence type="ECO:0000313" key="8">
    <source>
        <dbReference type="Proteomes" id="UP000627292"/>
    </source>
</evidence>
<keyword evidence="4" id="KW-0804">Transcription</keyword>
<feature type="domain" description="RNA polymerase sigma-70 region 2" evidence="5">
    <location>
        <begin position="12"/>
        <end position="85"/>
    </location>
</feature>
<dbReference type="Gene3D" id="1.10.1740.10">
    <property type="match status" value="1"/>
</dbReference>
<dbReference type="AlphaFoldDB" id="A0A917N085"/>
<gene>
    <name evidence="7" type="ORF">GCM10011379_48380</name>
</gene>
<dbReference type="SUPFAM" id="SSF88659">
    <property type="entry name" value="Sigma3 and sigma4 domains of RNA polymerase sigma factors"/>
    <property type="match status" value="1"/>
</dbReference>
<comment type="caution">
    <text evidence="7">The sequence shown here is derived from an EMBL/GenBank/DDBJ whole genome shotgun (WGS) entry which is preliminary data.</text>
</comment>
<organism evidence="7 8">
    <name type="scientific">Filimonas zeae</name>
    <dbReference type="NCBI Taxonomy" id="1737353"/>
    <lineage>
        <taxon>Bacteria</taxon>
        <taxon>Pseudomonadati</taxon>
        <taxon>Bacteroidota</taxon>
        <taxon>Chitinophagia</taxon>
        <taxon>Chitinophagales</taxon>
        <taxon>Chitinophagaceae</taxon>
        <taxon>Filimonas</taxon>
    </lineage>
</organism>
<dbReference type="InterPro" id="IPR013325">
    <property type="entry name" value="RNA_pol_sigma_r2"/>
</dbReference>
<dbReference type="Pfam" id="PF04542">
    <property type="entry name" value="Sigma70_r2"/>
    <property type="match status" value="1"/>
</dbReference>
<dbReference type="Gene3D" id="1.10.10.10">
    <property type="entry name" value="Winged helix-like DNA-binding domain superfamily/Winged helix DNA-binding domain"/>
    <property type="match status" value="1"/>
</dbReference>
<proteinExistence type="inferred from homology"/>
<evidence type="ECO:0000256" key="2">
    <source>
        <dbReference type="ARBA" id="ARBA00023015"/>
    </source>
</evidence>
<name>A0A917N085_9BACT</name>